<dbReference type="PATRIC" id="fig|1310607.3.peg.3231"/>
<sequence>MGSITSYCVKVIKDNFKLITWLQIFIIAITPNFIFYQTANATTVSAEGWSVTKRLVQGATTFYDGAKNVVLNGKSYAATGAAAITPTASQVSKMIVRTGAVLAVDLAIKELIGAVDYVMDPANNRVIYDSSEQSNPALYKYLFAVSGYETYQDGYYALTAPAVCSQVIGKKVYPQWSSFKWTYETDTSYSYGLCSSSITSVVISRFSNPAYNPNAEREKSYLPYETVASQIISDAVAEKADGKAYVSSVADTALEDEQRQIVPASDLTQQLNNSQAIPTNGTGTGTATPTTGTGTGTGTGDPTAQQQPYDITINFPIFCNWAPTICQAAQAGINYVASYTKDVDALKKEYGDNPKFDDKPLEFDKDPATPDTTISFGGGCPAPLNAPYSFMGISGSIEIPFTPFCKIAEVSKPVIIAVSAYFAALIIGGIRSGDA</sequence>
<dbReference type="EMBL" id="JEXD01000040">
    <property type="protein sequence ID" value="EXC05307.1"/>
    <property type="molecule type" value="Genomic_DNA"/>
</dbReference>
<feature type="compositionally biased region" description="Low complexity" evidence="1">
    <location>
        <begin position="278"/>
        <end position="292"/>
    </location>
</feature>
<evidence type="ECO:0000313" key="3">
    <source>
        <dbReference type="Proteomes" id="UP000021108"/>
    </source>
</evidence>
<accession>A0A009PT85</accession>
<evidence type="ECO:0000256" key="1">
    <source>
        <dbReference type="SAM" id="MobiDB-lite"/>
    </source>
</evidence>
<gene>
    <name evidence="2" type="ORF">J506_3337</name>
</gene>
<comment type="caution">
    <text evidence="2">The sequence shown here is derived from an EMBL/GenBank/DDBJ whole genome shotgun (WGS) entry which is preliminary data.</text>
</comment>
<dbReference type="NCBIfam" id="NF041109">
    <property type="entry name" value="VF_TspB_C_term"/>
    <property type="match status" value="1"/>
</dbReference>
<feature type="compositionally biased region" description="Polar residues" evidence="1">
    <location>
        <begin position="266"/>
        <end position="277"/>
    </location>
</feature>
<protein>
    <recommendedName>
        <fullName evidence="4">Neisseria meningitidis TspB family protein</fullName>
    </recommendedName>
</protein>
<organism evidence="2 3">
    <name type="scientific">Acinetobacter baumannii 625974</name>
    <dbReference type="NCBI Taxonomy" id="1310607"/>
    <lineage>
        <taxon>Bacteria</taxon>
        <taxon>Pseudomonadati</taxon>
        <taxon>Pseudomonadota</taxon>
        <taxon>Gammaproteobacteria</taxon>
        <taxon>Moraxellales</taxon>
        <taxon>Moraxellaceae</taxon>
        <taxon>Acinetobacter</taxon>
        <taxon>Acinetobacter calcoaceticus/baumannii complex</taxon>
    </lineage>
</organism>
<reference evidence="2 3" key="1">
    <citation type="submission" date="2014-02" db="EMBL/GenBank/DDBJ databases">
        <title>Comparative genomics and transcriptomics to identify genetic mechanisms underlying the emergence of carbapenem resistant Acinetobacter baumannii (CRAb).</title>
        <authorList>
            <person name="Harris A.D."/>
            <person name="Johnson K.J."/>
            <person name="George J."/>
            <person name="Shefchek K."/>
            <person name="Daugherty S.C."/>
            <person name="Parankush S."/>
            <person name="Sadzewicz L."/>
            <person name="Tallon L."/>
            <person name="Sengamalay N."/>
            <person name="Hazen T.H."/>
            <person name="Rasko D.A."/>
        </authorList>
    </citation>
    <scope>NUCLEOTIDE SEQUENCE [LARGE SCALE GENOMIC DNA]</scope>
    <source>
        <strain evidence="2 3">625974</strain>
    </source>
</reference>
<evidence type="ECO:0008006" key="4">
    <source>
        <dbReference type="Google" id="ProtNLM"/>
    </source>
</evidence>
<proteinExistence type="predicted"/>
<dbReference type="AlphaFoldDB" id="A0A009PT85"/>
<dbReference type="Proteomes" id="UP000021108">
    <property type="component" value="Unassembled WGS sequence"/>
</dbReference>
<name>A0A009PT85_ACIBA</name>
<dbReference type="RefSeq" id="WP_004737974.1">
    <property type="nucleotide sequence ID" value="NZ_JEXD01000040.1"/>
</dbReference>
<evidence type="ECO:0000313" key="2">
    <source>
        <dbReference type="EMBL" id="EXC05307.1"/>
    </source>
</evidence>
<feature type="region of interest" description="Disordered" evidence="1">
    <location>
        <begin position="263"/>
        <end position="305"/>
    </location>
</feature>